<evidence type="ECO:0000259" key="7">
    <source>
        <dbReference type="Pfam" id="PF17766"/>
    </source>
</evidence>
<reference evidence="9" key="1">
    <citation type="submission" date="2016-06" db="EMBL/GenBank/DDBJ databases">
        <title>Parallel loss of symbiosis genes in relatives of nitrogen-fixing non-legume Parasponia.</title>
        <authorList>
            <person name="Van Velzen R."/>
            <person name="Holmer R."/>
            <person name="Bu F."/>
            <person name="Rutten L."/>
            <person name="Van Zeijl A."/>
            <person name="Liu W."/>
            <person name="Santuari L."/>
            <person name="Cao Q."/>
            <person name="Sharma T."/>
            <person name="Shen D."/>
            <person name="Roswanjaya Y."/>
            <person name="Wardhani T."/>
            <person name="Kalhor M.S."/>
            <person name="Jansen J."/>
            <person name="Van den Hoogen J."/>
            <person name="Gungor B."/>
            <person name="Hartog M."/>
            <person name="Hontelez J."/>
            <person name="Verver J."/>
            <person name="Yang W.-C."/>
            <person name="Schijlen E."/>
            <person name="Repin R."/>
            <person name="Schilthuizen M."/>
            <person name="Schranz E."/>
            <person name="Heidstra R."/>
            <person name="Miyata K."/>
            <person name="Fedorova E."/>
            <person name="Kohlen W."/>
            <person name="Bisseling T."/>
            <person name="Smit S."/>
            <person name="Geurts R."/>
        </authorList>
    </citation>
    <scope>NUCLEOTIDE SEQUENCE [LARGE SCALE GENOMIC DNA]</scope>
    <source>
        <strain evidence="9">cv. WU1-14</strain>
    </source>
</reference>
<keyword evidence="6" id="KW-0720">Serine protease</keyword>
<dbReference type="EMBL" id="JXTB01000519">
    <property type="protein sequence ID" value="PON37759.1"/>
    <property type="molecule type" value="Genomic_DNA"/>
</dbReference>
<dbReference type="OrthoDB" id="206201at2759"/>
<evidence type="ECO:0000256" key="6">
    <source>
        <dbReference type="ARBA" id="ARBA00022825"/>
    </source>
</evidence>
<dbReference type="InterPro" id="IPR045051">
    <property type="entry name" value="SBT"/>
</dbReference>
<evidence type="ECO:0000256" key="4">
    <source>
        <dbReference type="ARBA" id="ARBA00022729"/>
    </source>
</evidence>
<evidence type="ECO:0000256" key="5">
    <source>
        <dbReference type="ARBA" id="ARBA00022801"/>
    </source>
</evidence>
<comment type="caution">
    <text evidence="8">The sequence shown here is derived from an EMBL/GenBank/DDBJ whole genome shotgun (WGS) entry which is preliminary data.</text>
</comment>
<dbReference type="GO" id="GO:0004252">
    <property type="term" value="F:serine-type endopeptidase activity"/>
    <property type="evidence" value="ECO:0007669"/>
    <property type="project" value="InterPro"/>
</dbReference>
<evidence type="ECO:0000313" key="9">
    <source>
        <dbReference type="Proteomes" id="UP000237105"/>
    </source>
</evidence>
<evidence type="ECO:0000256" key="1">
    <source>
        <dbReference type="ARBA" id="ARBA00004613"/>
    </source>
</evidence>
<feature type="domain" description="Subtilisin-like protease fibronectin type-III" evidence="7">
    <location>
        <begin position="89"/>
        <end position="184"/>
    </location>
</feature>
<evidence type="ECO:0000256" key="2">
    <source>
        <dbReference type="ARBA" id="ARBA00011073"/>
    </source>
</evidence>
<organism evidence="8 9">
    <name type="scientific">Parasponia andersonii</name>
    <name type="common">Sponia andersonii</name>
    <dbReference type="NCBI Taxonomy" id="3476"/>
    <lineage>
        <taxon>Eukaryota</taxon>
        <taxon>Viridiplantae</taxon>
        <taxon>Streptophyta</taxon>
        <taxon>Embryophyta</taxon>
        <taxon>Tracheophyta</taxon>
        <taxon>Spermatophyta</taxon>
        <taxon>Magnoliopsida</taxon>
        <taxon>eudicotyledons</taxon>
        <taxon>Gunneridae</taxon>
        <taxon>Pentapetalae</taxon>
        <taxon>rosids</taxon>
        <taxon>fabids</taxon>
        <taxon>Rosales</taxon>
        <taxon>Cannabaceae</taxon>
        <taxon>Parasponia</taxon>
    </lineage>
</organism>
<proteinExistence type="inferred from homology"/>
<dbReference type="FunFam" id="2.60.40.2310:FF:000001">
    <property type="entry name" value="Subtilisin-like protease SBT1.5"/>
    <property type="match status" value="1"/>
</dbReference>
<name>A0A2P5AMI2_PARAD</name>
<dbReference type="InterPro" id="IPR041469">
    <property type="entry name" value="Subtilisin-like_FN3"/>
</dbReference>
<dbReference type="Gene3D" id="2.60.40.2310">
    <property type="match status" value="1"/>
</dbReference>
<evidence type="ECO:0000313" key="8">
    <source>
        <dbReference type="EMBL" id="PON37759.1"/>
    </source>
</evidence>
<keyword evidence="4" id="KW-0732">Signal</keyword>
<dbReference type="GO" id="GO:0006508">
    <property type="term" value="P:proteolysis"/>
    <property type="evidence" value="ECO:0007669"/>
    <property type="project" value="UniProtKB-KW"/>
</dbReference>
<dbReference type="AlphaFoldDB" id="A0A2P5AMI2"/>
<gene>
    <name evidence="8" type="ORF">PanWU01x14_317960</name>
</gene>
<dbReference type="PANTHER" id="PTHR10795">
    <property type="entry name" value="PROPROTEIN CONVERTASE SUBTILISIN/KEXIN"/>
    <property type="match status" value="1"/>
</dbReference>
<dbReference type="STRING" id="3476.A0A2P5AMI2"/>
<dbReference type="Gene3D" id="3.40.50.200">
    <property type="entry name" value="Peptidase S8/S53 domain"/>
    <property type="match status" value="1"/>
</dbReference>
<keyword evidence="9" id="KW-1185">Reference proteome</keyword>
<dbReference type="InterPro" id="IPR036852">
    <property type="entry name" value="Peptidase_S8/S53_dom_sf"/>
</dbReference>
<comment type="subcellular location">
    <subcellularLocation>
        <location evidence="1">Secreted</location>
    </subcellularLocation>
</comment>
<comment type="similarity">
    <text evidence="2">Belongs to the peptidase S8 family.</text>
</comment>
<protein>
    <submittedName>
        <fullName evidence="8">Peptidase S8, subtilisin-related</fullName>
    </submittedName>
</protein>
<keyword evidence="5" id="KW-0378">Hydrolase</keyword>
<dbReference type="Proteomes" id="UP000237105">
    <property type="component" value="Unassembled WGS sequence"/>
</dbReference>
<sequence>MEDRFVWRACFCWGRPTEASQYPQKPANPFDYGGGIVKPNKAAKPGLVYDMSTGDYLKYLCTVGYNDSSISQLVGQSTYCPSPKPSILDVNLPSITIPNLRTSVTLTRTVTNVGPLESIYKVLIEPPLGVHIAVRPEILAFNSTVKALSFAIEVSTTYKVNTGYYFGRLTWTDGVHAVTIPISVKTQIIQFYTDDN</sequence>
<accession>A0A2P5AMI2</accession>
<dbReference type="Pfam" id="PF17766">
    <property type="entry name" value="fn3_6"/>
    <property type="match status" value="1"/>
</dbReference>
<evidence type="ECO:0000256" key="3">
    <source>
        <dbReference type="ARBA" id="ARBA00022670"/>
    </source>
</evidence>
<keyword evidence="3" id="KW-0645">Protease</keyword>
<dbReference type="GO" id="GO:0005576">
    <property type="term" value="C:extracellular region"/>
    <property type="evidence" value="ECO:0007669"/>
    <property type="project" value="UniProtKB-SubCell"/>
</dbReference>